<feature type="chain" id="PRO_5044313779" evidence="1">
    <location>
        <begin position="20"/>
        <end position="134"/>
    </location>
</feature>
<organism evidence="2 3">
    <name type="scientific">Purpureocillium lavendulum</name>
    <dbReference type="NCBI Taxonomy" id="1247861"/>
    <lineage>
        <taxon>Eukaryota</taxon>
        <taxon>Fungi</taxon>
        <taxon>Dikarya</taxon>
        <taxon>Ascomycota</taxon>
        <taxon>Pezizomycotina</taxon>
        <taxon>Sordariomycetes</taxon>
        <taxon>Hypocreomycetidae</taxon>
        <taxon>Hypocreales</taxon>
        <taxon>Ophiocordycipitaceae</taxon>
        <taxon>Purpureocillium</taxon>
    </lineage>
</organism>
<sequence length="134" mass="14311">MRFAPSLLMVALQLGAALSSPAEETMGECGALGIMDVDMSKLPSSVNTSEIRKCAGHPAGTSPDALTKRSCYWGKKRAGCSKGYCWKKCGSNRQWCWSAYNDGYGDWIGCNKDSQCNVNQACGLGNCKDCGCSC</sequence>
<evidence type="ECO:0000313" key="2">
    <source>
        <dbReference type="EMBL" id="KAJ6444636.1"/>
    </source>
</evidence>
<gene>
    <name evidence="2" type="ORF">O9K51_03032</name>
</gene>
<comment type="caution">
    <text evidence="2">The sequence shown here is derived from an EMBL/GenBank/DDBJ whole genome shotgun (WGS) entry which is preliminary data.</text>
</comment>
<evidence type="ECO:0000313" key="3">
    <source>
        <dbReference type="Proteomes" id="UP001163105"/>
    </source>
</evidence>
<evidence type="ECO:0000256" key="1">
    <source>
        <dbReference type="SAM" id="SignalP"/>
    </source>
</evidence>
<dbReference type="Proteomes" id="UP001163105">
    <property type="component" value="Unassembled WGS sequence"/>
</dbReference>
<name>A0AB34G195_9HYPO</name>
<reference evidence="2" key="1">
    <citation type="submission" date="2023-01" db="EMBL/GenBank/DDBJ databases">
        <title>The growth and conidiation of Purpureocillium lavendulum are regulated by nitrogen source and histone H3K14 acetylation.</title>
        <authorList>
            <person name="Tang P."/>
            <person name="Han J."/>
            <person name="Zhang C."/>
            <person name="Tang P."/>
            <person name="Qi F."/>
            <person name="Zhang K."/>
            <person name="Liang L."/>
        </authorList>
    </citation>
    <scope>NUCLEOTIDE SEQUENCE</scope>
    <source>
        <strain evidence="2">YMF1.00683</strain>
    </source>
</reference>
<proteinExistence type="predicted"/>
<keyword evidence="1" id="KW-0732">Signal</keyword>
<protein>
    <submittedName>
        <fullName evidence="2">GATA type zinc finger protein asd-4</fullName>
    </submittedName>
</protein>
<feature type="signal peptide" evidence="1">
    <location>
        <begin position="1"/>
        <end position="19"/>
    </location>
</feature>
<dbReference type="AlphaFoldDB" id="A0AB34G195"/>
<dbReference type="EMBL" id="JAQHRD010000002">
    <property type="protein sequence ID" value="KAJ6444636.1"/>
    <property type="molecule type" value="Genomic_DNA"/>
</dbReference>
<keyword evidence="3" id="KW-1185">Reference proteome</keyword>
<accession>A0AB34G195</accession>